<dbReference type="Proteomes" id="UP001235712">
    <property type="component" value="Unassembled WGS sequence"/>
</dbReference>
<evidence type="ECO:0000256" key="1">
    <source>
        <dbReference type="SAM" id="SignalP"/>
    </source>
</evidence>
<gene>
    <name evidence="2" type="ORF">J2S57_003262</name>
</gene>
<dbReference type="EMBL" id="JAUSQZ010000001">
    <property type="protein sequence ID" value="MDP9827513.1"/>
    <property type="molecule type" value="Genomic_DNA"/>
</dbReference>
<proteinExistence type="predicted"/>
<protein>
    <recommendedName>
        <fullName evidence="4">Secreted protein</fullName>
    </recommendedName>
</protein>
<evidence type="ECO:0000313" key="3">
    <source>
        <dbReference type="Proteomes" id="UP001235712"/>
    </source>
</evidence>
<keyword evidence="3" id="KW-1185">Reference proteome</keyword>
<reference evidence="2 3" key="1">
    <citation type="submission" date="2023-07" db="EMBL/GenBank/DDBJ databases">
        <title>Sequencing the genomes of 1000 actinobacteria strains.</title>
        <authorList>
            <person name="Klenk H.-P."/>
        </authorList>
    </citation>
    <scope>NUCLEOTIDE SEQUENCE [LARGE SCALE GENOMIC DNA]</scope>
    <source>
        <strain evidence="2 3">DSM 44388</strain>
    </source>
</reference>
<evidence type="ECO:0008006" key="4">
    <source>
        <dbReference type="Google" id="ProtNLM"/>
    </source>
</evidence>
<accession>A0ABT9P4A4</accession>
<evidence type="ECO:0000313" key="2">
    <source>
        <dbReference type="EMBL" id="MDP9827513.1"/>
    </source>
</evidence>
<keyword evidence="1" id="KW-0732">Signal</keyword>
<feature type="signal peptide" evidence="1">
    <location>
        <begin position="1"/>
        <end position="24"/>
    </location>
</feature>
<feature type="chain" id="PRO_5046077632" description="Secreted protein" evidence="1">
    <location>
        <begin position="25"/>
        <end position="132"/>
    </location>
</feature>
<sequence length="132" mass="14227">MKKIIAAVALAASAVLVAPVSAHAAEVRPAAMKKHTWKSQGLSGVQASGKWWVAGGKLHVSGTLYDTKADKHQAQLRIRFSDKAAAKVVKATGGKGSHTDFSFTSGSKAHADVREILKNNLSYRESKWYKIR</sequence>
<name>A0ABT9P4A4_9ACTN</name>
<comment type="caution">
    <text evidence="2">The sequence shown here is derived from an EMBL/GenBank/DDBJ whole genome shotgun (WGS) entry which is preliminary data.</text>
</comment>
<organism evidence="2 3">
    <name type="scientific">Kineosporia succinea</name>
    <dbReference type="NCBI Taxonomy" id="84632"/>
    <lineage>
        <taxon>Bacteria</taxon>
        <taxon>Bacillati</taxon>
        <taxon>Actinomycetota</taxon>
        <taxon>Actinomycetes</taxon>
        <taxon>Kineosporiales</taxon>
        <taxon>Kineosporiaceae</taxon>
        <taxon>Kineosporia</taxon>
    </lineage>
</organism>
<dbReference type="RefSeq" id="WP_307243629.1">
    <property type="nucleotide sequence ID" value="NZ_JAUSQZ010000001.1"/>
</dbReference>